<evidence type="ECO:0000256" key="3">
    <source>
        <dbReference type="ARBA" id="ARBA00022679"/>
    </source>
</evidence>
<evidence type="ECO:0000256" key="2">
    <source>
        <dbReference type="ARBA" id="ARBA00013061"/>
    </source>
</evidence>
<gene>
    <name evidence="7" type="ORF">LCGC14_1749850</name>
</gene>
<dbReference type="GO" id="GO:0043531">
    <property type="term" value="F:ADP binding"/>
    <property type="evidence" value="ECO:0007669"/>
    <property type="project" value="TreeGrafter"/>
</dbReference>
<name>A0A0F9JJD5_9ZZZZ</name>
<evidence type="ECO:0000256" key="1">
    <source>
        <dbReference type="ARBA" id="ARBA00000642"/>
    </source>
</evidence>
<dbReference type="GO" id="GO:0006094">
    <property type="term" value="P:gluconeogenesis"/>
    <property type="evidence" value="ECO:0007669"/>
    <property type="project" value="TreeGrafter"/>
</dbReference>
<dbReference type="Pfam" id="PF00162">
    <property type="entry name" value="PGK"/>
    <property type="match status" value="1"/>
</dbReference>
<dbReference type="EMBL" id="LAZR01016127">
    <property type="protein sequence ID" value="KKM05861.1"/>
    <property type="molecule type" value="Genomic_DNA"/>
</dbReference>
<dbReference type="GO" id="GO:0005829">
    <property type="term" value="C:cytosol"/>
    <property type="evidence" value="ECO:0007669"/>
    <property type="project" value="TreeGrafter"/>
</dbReference>
<dbReference type="InterPro" id="IPR036043">
    <property type="entry name" value="Phosphoglycerate_kinase_sf"/>
</dbReference>
<dbReference type="InterPro" id="IPR001576">
    <property type="entry name" value="Phosphoglycerate_kinase"/>
</dbReference>
<dbReference type="AlphaFoldDB" id="A0A0F9JJD5"/>
<accession>A0A0F9JJD5</accession>
<organism evidence="7">
    <name type="scientific">marine sediment metagenome</name>
    <dbReference type="NCBI Taxonomy" id="412755"/>
    <lineage>
        <taxon>unclassified sequences</taxon>
        <taxon>metagenomes</taxon>
        <taxon>ecological metagenomes</taxon>
    </lineage>
</organism>
<comment type="caution">
    <text evidence="7">The sequence shown here is derived from an EMBL/GenBank/DDBJ whole genome shotgun (WGS) entry which is preliminary data.</text>
</comment>
<dbReference type="PANTHER" id="PTHR11406:SF23">
    <property type="entry name" value="PHOSPHOGLYCERATE KINASE 1, CHLOROPLASTIC-RELATED"/>
    <property type="match status" value="1"/>
</dbReference>
<sequence>MKIDYTSFKDVDLKGKKILMRVDINSNIDLDKMEIRDSPRIRILVSALKKYFKESAVIILAHQSRPGNDDFTDLDIHAKEIEKYLGRTVKFVRDIFGEQATQAIKELQPGDVLVLNNVRKFEGEMKGYKDFSEAENTEMVKILFPLVDYVIVDAFGAAHRAHASIVGWPKMMAGPITDKELEVLKKIMENPEKPMAMLIGGAKAIDKFKAMKYNFDNDKLDYALCSGLTAILIFEALGKNMGETNQKIIAEDLEANKDMINETYNKYKDKIVIPEDLIIDENGNRKTIGIDEAGVYNTTTGDIGPKTVEKFKEVMMRCKTIIANGPPGIFEMEVFRKSTNELVETMVAATNENNAFTIIGGGEMGAAASMAGKADEVSFISTAGGAMLEILSGKDLPMIKALREKKYF</sequence>
<reference evidence="7" key="1">
    <citation type="journal article" date="2015" name="Nature">
        <title>Complex archaea that bridge the gap between prokaryotes and eukaryotes.</title>
        <authorList>
            <person name="Spang A."/>
            <person name="Saw J.H."/>
            <person name="Jorgensen S.L."/>
            <person name="Zaremba-Niedzwiedzka K."/>
            <person name="Martijn J."/>
            <person name="Lind A.E."/>
            <person name="van Eijk R."/>
            <person name="Schleper C."/>
            <person name="Guy L."/>
            <person name="Ettema T.J."/>
        </authorList>
    </citation>
    <scope>NUCLEOTIDE SEQUENCE</scope>
</reference>
<keyword evidence="6" id="KW-0067">ATP-binding</keyword>
<dbReference type="EC" id="2.7.2.3" evidence="2"/>
<protein>
    <recommendedName>
        <fullName evidence="2">phosphoglycerate kinase</fullName>
        <ecNumber evidence="2">2.7.2.3</ecNumber>
    </recommendedName>
</protein>
<keyword evidence="5" id="KW-0418">Kinase</keyword>
<keyword evidence="4" id="KW-0547">Nucleotide-binding</keyword>
<dbReference type="InterPro" id="IPR015824">
    <property type="entry name" value="Phosphoglycerate_kinase_N"/>
</dbReference>
<proteinExistence type="predicted"/>
<dbReference type="PIRSF" id="PIRSF000724">
    <property type="entry name" value="Pgk"/>
    <property type="match status" value="1"/>
</dbReference>
<dbReference type="Gene3D" id="3.40.50.1260">
    <property type="entry name" value="Phosphoglycerate kinase, N-terminal domain"/>
    <property type="match status" value="2"/>
</dbReference>
<evidence type="ECO:0000256" key="5">
    <source>
        <dbReference type="ARBA" id="ARBA00022777"/>
    </source>
</evidence>
<keyword evidence="3" id="KW-0808">Transferase</keyword>
<dbReference type="PRINTS" id="PR00477">
    <property type="entry name" value="PHGLYCKINASE"/>
</dbReference>
<comment type="catalytic activity">
    <reaction evidence="1">
        <text>(2R)-3-phosphoglycerate + ATP = (2R)-3-phospho-glyceroyl phosphate + ADP</text>
        <dbReference type="Rhea" id="RHEA:14801"/>
        <dbReference type="ChEBI" id="CHEBI:30616"/>
        <dbReference type="ChEBI" id="CHEBI:57604"/>
        <dbReference type="ChEBI" id="CHEBI:58272"/>
        <dbReference type="ChEBI" id="CHEBI:456216"/>
        <dbReference type="EC" id="2.7.2.3"/>
    </reaction>
</comment>
<evidence type="ECO:0000313" key="7">
    <source>
        <dbReference type="EMBL" id="KKM05861.1"/>
    </source>
</evidence>
<evidence type="ECO:0000256" key="4">
    <source>
        <dbReference type="ARBA" id="ARBA00022741"/>
    </source>
</evidence>
<dbReference type="GO" id="GO:0006096">
    <property type="term" value="P:glycolytic process"/>
    <property type="evidence" value="ECO:0007669"/>
    <property type="project" value="InterPro"/>
</dbReference>
<dbReference type="GO" id="GO:0005524">
    <property type="term" value="F:ATP binding"/>
    <property type="evidence" value="ECO:0007669"/>
    <property type="project" value="UniProtKB-KW"/>
</dbReference>
<dbReference type="SUPFAM" id="SSF53748">
    <property type="entry name" value="Phosphoglycerate kinase"/>
    <property type="match status" value="1"/>
</dbReference>
<dbReference type="PANTHER" id="PTHR11406">
    <property type="entry name" value="PHOSPHOGLYCERATE KINASE"/>
    <property type="match status" value="1"/>
</dbReference>
<dbReference type="GO" id="GO:0004618">
    <property type="term" value="F:phosphoglycerate kinase activity"/>
    <property type="evidence" value="ECO:0007669"/>
    <property type="project" value="UniProtKB-EC"/>
</dbReference>
<evidence type="ECO:0000256" key="6">
    <source>
        <dbReference type="ARBA" id="ARBA00022840"/>
    </source>
</evidence>